<evidence type="ECO:0000256" key="7">
    <source>
        <dbReference type="ARBA" id="ARBA00023125"/>
    </source>
</evidence>
<evidence type="ECO:0000256" key="1">
    <source>
        <dbReference type="ARBA" id="ARBA00008798"/>
    </source>
</evidence>
<dbReference type="InterPro" id="IPR007634">
    <property type="entry name" value="RNA_pol_sigma_54_DNA-bd"/>
</dbReference>
<evidence type="ECO:0000256" key="4">
    <source>
        <dbReference type="ARBA" id="ARBA00022695"/>
    </source>
</evidence>
<evidence type="ECO:0000256" key="5">
    <source>
        <dbReference type="ARBA" id="ARBA00023015"/>
    </source>
</evidence>
<sequence>MKLGLYQQQKQKVAMTPEMKQAITVLRYSTADLAEYIQKEALENPLIELEPPKMAIAGKHNKEQAKNPLDFLHDRSETLSDYLLDQLSLHSLSAEEEKVVHYIIFSLNESGYFREDPVETASRLDVSLSAFQHLLALVQGLEPAGVAATSLGECLALQLDRRFPNETNAKVIVTDHLEDVAQRNWPAIADALQLSEQDVIDLVEIIKSLNPKPGASFDQRINTPAIMPDLYVKMEQGQLFMQTNDWLLPTIRISDDYNDLLQAGDTEVKSYVMEKYKKALWLSKSIDQRRHTLQKIMQAIIEKQQAFFKTGSPLLPLTIKEIASRCVVHESTVSRATKDKYVHTPHGIFELKYFFSSGIQLQDGNAVSAHFIKQKIKAIIQEENPTKPLSDQKITALLNKEGILLSRRTVAKYREQLHIPSTTRRKSKKQYPISE</sequence>
<feature type="domain" description="RNA polymerase sigma factor 54 core-binding" evidence="10">
    <location>
        <begin position="73"/>
        <end position="257"/>
    </location>
</feature>
<evidence type="ECO:0000256" key="3">
    <source>
        <dbReference type="ARBA" id="ARBA00022679"/>
    </source>
</evidence>
<proteinExistence type="inferred from homology"/>
<evidence type="ECO:0000256" key="8">
    <source>
        <dbReference type="ARBA" id="ARBA00023163"/>
    </source>
</evidence>
<evidence type="ECO:0000256" key="2">
    <source>
        <dbReference type="ARBA" id="ARBA00022478"/>
    </source>
</evidence>
<dbReference type="Gene3D" id="1.10.10.60">
    <property type="entry name" value="Homeodomain-like"/>
    <property type="match status" value="1"/>
</dbReference>
<dbReference type="InterPro" id="IPR038709">
    <property type="entry name" value="RpoN_core-bd_sf"/>
</dbReference>
<evidence type="ECO:0000256" key="6">
    <source>
        <dbReference type="ARBA" id="ARBA00023082"/>
    </source>
</evidence>
<keyword evidence="3" id="KW-0808">Transferase</keyword>
<gene>
    <name evidence="11" type="primary">rpoN</name>
    <name evidence="11" type="ORF">ERJ70_03545</name>
</gene>
<dbReference type="Pfam" id="PF04963">
    <property type="entry name" value="Sigma54_CBD"/>
    <property type="match status" value="1"/>
</dbReference>
<dbReference type="PROSITE" id="PS50044">
    <property type="entry name" value="SIGMA54_3"/>
    <property type="match status" value="1"/>
</dbReference>
<keyword evidence="7" id="KW-0238">DNA-binding</keyword>
<keyword evidence="8" id="KW-0804">Transcription</keyword>
<organism evidence="11 12">
    <name type="scientific">Sediminibacillus dalangtanensis</name>
    <dbReference type="NCBI Taxonomy" id="2729421"/>
    <lineage>
        <taxon>Bacteria</taxon>
        <taxon>Bacillati</taxon>
        <taxon>Bacillota</taxon>
        <taxon>Bacilli</taxon>
        <taxon>Bacillales</taxon>
        <taxon>Bacillaceae</taxon>
        <taxon>Sediminibacillus</taxon>
    </lineage>
</organism>
<evidence type="ECO:0000313" key="11">
    <source>
        <dbReference type="EMBL" id="QTM98447.1"/>
    </source>
</evidence>
<keyword evidence="5" id="KW-0805">Transcription regulation</keyword>
<dbReference type="Gene3D" id="1.10.10.1330">
    <property type="entry name" value="RNA polymerase sigma-54 factor, core-binding domain"/>
    <property type="match status" value="1"/>
</dbReference>
<dbReference type="PROSITE" id="PS00718">
    <property type="entry name" value="SIGMA54_2"/>
    <property type="match status" value="1"/>
</dbReference>
<keyword evidence="4" id="KW-0548">Nucleotidyltransferase</keyword>
<dbReference type="PANTHER" id="PTHR32248">
    <property type="entry name" value="RNA POLYMERASE SIGMA-54 FACTOR"/>
    <property type="match status" value="1"/>
</dbReference>
<accession>A0ABX7VNM8</accession>
<evidence type="ECO:0000313" key="12">
    <source>
        <dbReference type="Proteomes" id="UP000665043"/>
    </source>
</evidence>
<name>A0ABX7VNM8_9BACI</name>
<dbReference type="PRINTS" id="PR00045">
    <property type="entry name" value="SIGMA54FCT"/>
</dbReference>
<dbReference type="InterPro" id="IPR000394">
    <property type="entry name" value="RNA_pol_sigma_54"/>
</dbReference>
<evidence type="ECO:0000259" key="10">
    <source>
        <dbReference type="Pfam" id="PF04963"/>
    </source>
</evidence>
<dbReference type="Pfam" id="PF00309">
    <property type="entry name" value="Sigma54_AID"/>
    <property type="match status" value="1"/>
</dbReference>
<dbReference type="PIRSF" id="PIRSF000774">
    <property type="entry name" value="RpoN"/>
    <property type="match status" value="1"/>
</dbReference>
<dbReference type="NCBIfam" id="TIGR02395">
    <property type="entry name" value="rpoN_sigma"/>
    <property type="match status" value="1"/>
</dbReference>
<protein>
    <submittedName>
        <fullName evidence="11">RNA polymerase factor sigma-54</fullName>
    </submittedName>
</protein>
<keyword evidence="6" id="KW-0731">Sigma factor</keyword>
<dbReference type="Pfam" id="PF04552">
    <property type="entry name" value="Sigma54_DBD"/>
    <property type="match status" value="1"/>
</dbReference>
<keyword evidence="2" id="KW-0240">DNA-directed RNA polymerase</keyword>
<reference evidence="11 12" key="1">
    <citation type="submission" date="2019-12" db="EMBL/GenBank/DDBJ databases">
        <title>The whole genome sequencing of a strain isolated from a Mars analog, Dalangtan Playa.</title>
        <authorList>
            <person name="Huang T."/>
        </authorList>
    </citation>
    <scope>NUCLEOTIDE SEQUENCE [LARGE SCALE GENOMIC DNA]</scope>
    <source>
        <strain evidence="11 12">DP4-553-S</strain>
    </source>
</reference>
<dbReference type="EMBL" id="CP046956">
    <property type="protein sequence ID" value="QTM98447.1"/>
    <property type="molecule type" value="Genomic_DNA"/>
</dbReference>
<dbReference type="Proteomes" id="UP000665043">
    <property type="component" value="Chromosome"/>
</dbReference>
<keyword evidence="12" id="KW-1185">Reference proteome</keyword>
<comment type="similarity">
    <text evidence="1">Belongs to the sigma-54 factor family.</text>
</comment>
<dbReference type="RefSeq" id="WP_209367202.1">
    <property type="nucleotide sequence ID" value="NZ_CP046956.1"/>
</dbReference>
<feature type="domain" description="RNA polymerase sigma factor 54 DNA-binding" evidence="9">
    <location>
        <begin position="270"/>
        <end position="426"/>
    </location>
</feature>
<evidence type="ECO:0000259" key="9">
    <source>
        <dbReference type="Pfam" id="PF04552"/>
    </source>
</evidence>
<dbReference type="InterPro" id="IPR007046">
    <property type="entry name" value="RNA_pol_sigma_54_core-bd"/>
</dbReference>
<dbReference type="PANTHER" id="PTHR32248:SF4">
    <property type="entry name" value="RNA POLYMERASE SIGMA-54 FACTOR"/>
    <property type="match status" value="1"/>
</dbReference>